<evidence type="ECO:0000313" key="7">
    <source>
        <dbReference type="EMBL" id="TWS24452.1"/>
    </source>
</evidence>
<sequence>MSRRTALRGLVAAAGVAAAGALTAWELSGAKVVGNTVESTARLPEPYSLVGAVPRSATPRLVDAGGERYRFVQQRRRIEILPGYHTEIWGYEGQFPGPTIRATRGRPVSVDLVNDLEVPTVLHLHGGHTPAESDGYPTDVILPRTPNPHAGIHSGMHAPDPLAKVVTGGRTYTYPNQQEAAMLWYHDHRMDFTGASVWRGLAGMYIIDDPNDGSLGLPAGDRDIPMMLCDRSFDHDGQLVYPALDATAMMTPGVTEQYMTGVLGDVMLVNGVPWPRYRVPGVRHRLRWLNASNARVYKLRVVSSNAQAPGLVQIGSDGGLLSAPQDLTELNIAPGERFDTILDLRGFRRGDTVTIVNDLGEGRMTEVARFEVTEEATDTSRVPDRLTTIPAVRRADAVRTRDLHFQMGTMANGRHGWLVNGRGYDPHRTDIDAELGDLEIWRITSNFNHPVHVHLNAFLVLSVNGDEPRREDRGWKDTLNLGAGERAEIAIRFTDYTGRYLVHCHNLEHEDMAMMANLVVRR</sequence>
<feature type="signal peptide" evidence="4">
    <location>
        <begin position="1"/>
        <end position="24"/>
    </location>
</feature>
<dbReference type="PROSITE" id="PS00080">
    <property type="entry name" value="MULTICOPPER_OXIDASE2"/>
    <property type="match status" value="1"/>
</dbReference>
<dbReference type="Pfam" id="PF07731">
    <property type="entry name" value="Cu-oxidase_2"/>
    <property type="match status" value="1"/>
</dbReference>
<keyword evidence="3" id="KW-0560">Oxidoreductase</keyword>
<dbReference type="InterPro" id="IPR002355">
    <property type="entry name" value="Cu_oxidase_Cu_BS"/>
</dbReference>
<name>A0A5C5RP99_9ACTN</name>
<dbReference type="Proteomes" id="UP000319792">
    <property type="component" value="Unassembled WGS sequence"/>
</dbReference>
<dbReference type="EMBL" id="VIGV01000003">
    <property type="protein sequence ID" value="TWS24452.1"/>
    <property type="molecule type" value="Genomic_DNA"/>
</dbReference>
<dbReference type="PANTHER" id="PTHR48267:SF1">
    <property type="entry name" value="BILIRUBIN OXIDASE"/>
    <property type="match status" value="1"/>
</dbReference>
<keyword evidence="4" id="KW-0732">Signal</keyword>
<dbReference type="Gene3D" id="2.60.40.420">
    <property type="entry name" value="Cupredoxins - blue copper proteins"/>
    <property type="match status" value="3"/>
</dbReference>
<dbReference type="Pfam" id="PF07732">
    <property type="entry name" value="Cu-oxidase_3"/>
    <property type="match status" value="2"/>
</dbReference>
<evidence type="ECO:0000259" key="5">
    <source>
        <dbReference type="Pfam" id="PF07731"/>
    </source>
</evidence>
<dbReference type="PANTHER" id="PTHR48267">
    <property type="entry name" value="CUPREDOXIN SUPERFAMILY PROTEIN"/>
    <property type="match status" value="1"/>
</dbReference>
<dbReference type="GO" id="GO:0016491">
    <property type="term" value="F:oxidoreductase activity"/>
    <property type="evidence" value="ECO:0007669"/>
    <property type="project" value="UniProtKB-KW"/>
</dbReference>
<feature type="domain" description="Plastocyanin-like" evidence="6">
    <location>
        <begin position="77"/>
        <end position="138"/>
    </location>
</feature>
<dbReference type="AlphaFoldDB" id="A0A5C5RP99"/>
<dbReference type="InterPro" id="IPR011706">
    <property type="entry name" value="Cu-oxidase_C"/>
</dbReference>
<keyword evidence="8" id="KW-1185">Reference proteome</keyword>
<reference evidence="7 8" key="2">
    <citation type="submission" date="2019-08" db="EMBL/GenBank/DDBJ databases">
        <title>Tsukamurella conjunctivitidis sp. nov., Tsukamurella assacharolytica sp. nov. and Tsukamurella sputae sp. nov. isolated from patients with conjunctivitis, bacteraemia (lymphoma) and respiratory infection (sputum) in Hong Kong.</title>
        <authorList>
            <person name="Fok K.M.N."/>
            <person name="Fong J.Y.H."/>
        </authorList>
    </citation>
    <scope>NUCLEOTIDE SEQUENCE [LARGE SCALE GENOMIC DNA]</scope>
    <source>
        <strain evidence="7 8">HKU70</strain>
    </source>
</reference>
<evidence type="ECO:0000256" key="4">
    <source>
        <dbReference type="SAM" id="SignalP"/>
    </source>
</evidence>
<feature type="chain" id="PRO_5038818499" evidence="4">
    <location>
        <begin position="25"/>
        <end position="522"/>
    </location>
</feature>
<reference evidence="7 8" key="1">
    <citation type="submission" date="2019-06" db="EMBL/GenBank/DDBJ databases">
        <authorList>
            <person name="Teng J.L.L."/>
            <person name="Lee H.H."/>
            <person name="Lau S.K.P."/>
            <person name="Woo P.C.Y."/>
        </authorList>
    </citation>
    <scope>NUCLEOTIDE SEQUENCE [LARGE SCALE GENOMIC DNA]</scope>
    <source>
        <strain evidence="7 8">HKU70</strain>
    </source>
</reference>
<feature type="domain" description="Plastocyanin-like" evidence="5">
    <location>
        <begin position="404"/>
        <end position="521"/>
    </location>
</feature>
<dbReference type="OrthoDB" id="345021at2"/>
<evidence type="ECO:0000259" key="6">
    <source>
        <dbReference type="Pfam" id="PF07732"/>
    </source>
</evidence>
<dbReference type="InterPro" id="IPR011707">
    <property type="entry name" value="Cu-oxidase-like_N"/>
</dbReference>
<protein>
    <submittedName>
        <fullName evidence="7">Multicopper oxidase family protein</fullName>
    </submittedName>
</protein>
<proteinExistence type="inferred from homology"/>
<evidence type="ECO:0000313" key="8">
    <source>
        <dbReference type="Proteomes" id="UP000319792"/>
    </source>
</evidence>
<dbReference type="SUPFAM" id="SSF49503">
    <property type="entry name" value="Cupredoxins"/>
    <property type="match status" value="3"/>
</dbReference>
<feature type="domain" description="Plastocyanin-like" evidence="6">
    <location>
        <begin position="170"/>
        <end position="211"/>
    </location>
</feature>
<evidence type="ECO:0000256" key="1">
    <source>
        <dbReference type="ARBA" id="ARBA00010609"/>
    </source>
</evidence>
<comment type="similarity">
    <text evidence="1">Belongs to the multicopper oxidase family.</text>
</comment>
<comment type="caution">
    <text evidence="7">The sequence shown here is derived from an EMBL/GenBank/DDBJ whole genome shotgun (WGS) entry which is preliminary data.</text>
</comment>
<evidence type="ECO:0000256" key="2">
    <source>
        <dbReference type="ARBA" id="ARBA00022723"/>
    </source>
</evidence>
<keyword evidence="2" id="KW-0479">Metal-binding</keyword>
<dbReference type="InterPro" id="IPR008972">
    <property type="entry name" value="Cupredoxin"/>
</dbReference>
<accession>A0A5C5RP99</accession>
<gene>
    <name evidence="7" type="ORF">FK268_09705</name>
</gene>
<dbReference type="GO" id="GO:0005507">
    <property type="term" value="F:copper ion binding"/>
    <property type="evidence" value="ECO:0007669"/>
    <property type="project" value="InterPro"/>
</dbReference>
<organism evidence="7 8">
    <name type="scientific">Tsukamurella sputi</name>
    <dbReference type="NCBI Taxonomy" id="2591848"/>
    <lineage>
        <taxon>Bacteria</taxon>
        <taxon>Bacillati</taxon>
        <taxon>Actinomycetota</taxon>
        <taxon>Actinomycetes</taxon>
        <taxon>Mycobacteriales</taxon>
        <taxon>Tsukamurellaceae</taxon>
        <taxon>Tsukamurella</taxon>
    </lineage>
</organism>
<dbReference type="InterPro" id="IPR045087">
    <property type="entry name" value="Cu-oxidase_fam"/>
</dbReference>
<evidence type="ECO:0000256" key="3">
    <source>
        <dbReference type="ARBA" id="ARBA00023002"/>
    </source>
</evidence>